<feature type="transmembrane region" description="Helical" evidence="1">
    <location>
        <begin position="148"/>
        <end position="166"/>
    </location>
</feature>
<gene>
    <name evidence="2" type="ORF">JQS30_04450</name>
</gene>
<evidence type="ECO:0000256" key="1">
    <source>
        <dbReference type="SAM" id="Phobius"/>
    </source>
</evidence>
<evidence type="ECO:0000313" key="3">
    <source>
        <dbReference type="Proteomes" id="UP000662939"/>
    </source>
</evidence>
<organism evidence="2 3">
    <name type="scientific">Natronoglycomyces albus</name>
    <dbReference type="NCBI Taxonomy" id="2811108"/>
    <lineage>
        <taxon>Bacteria</taxon>
        <taxon>Bacillati</taxon>
        <taxon>Actinomycetota</taxon>
        <taxon>Actinomycetes</taxon>
        <taxon>Glycomycetales</taxon>
        <taxon>Glycomycetaceae</taxon>
        <taxon>Natronoglycomyces</taxon>
    </lineage>
</organism>
<accession>A0A895XVC0</accession>
<keyword evidence="1" id="KW-1133">Transmembrane helix</keyword>
<dbReference type="EMBL" id="CP070496">
    <property type="protein sequence ID" value="QSB06170.1"/>
    <property type="molecule type" value="Genomic_DNA"/>
</dbReference>
<proteinExistence type="predicted"/>
<dbReference type="Proteomes" id="UP000662939">
    <property type="component" value="Chromosome"/>
</dbReference>
<keyword evidence="1" id="KW-0472">Membrane</keyword>
<name>A0A895XVC0_9ACTN</name>
<reference evidence="2" key="1">
    <citation type="submission" date="2021-02" db="EMBL/GenBank/DDBJ databases">
        <title>Natronoglycomyces albus gen. nov., sp. nov, a haloalkaliphilic actinobacterium from a soda solonchak soil.</title>
        <authorList>
            <person name="Sorokin D.Y."/>
            <person name="Khijniak T.V."/>
            <person name="Zakharycheva A.P."/>
            <person name="Boueva O.V."/>
            <person name="Ariskina E.V."/>
            <person name="Hahnke R.L."/>
            <person name="Bunk B."/>
            <person name="Sproer C."/>
            <person name="Schumann P."/>
            <person name="Evtushenko L.I."/>
            <person name="Kublanov I.V."/>
        </authorList>
    </citation>
    <scope>NUCLEOTIDE SEQUENCE</scope>
    <source>
        <strain evidence="2">DSM 106290</strain>
    </source>
</reference>
<dbReference type="KEGG" id="nav:JQS30_04450"/>
<evidence type="ECO:0000313" key="2">
    <source>
        <dbReference type="EMBL" id="QSB06170.1"/>
    </source>
</evidence>
<keyword evidence="3" id="KW-1185">Reference proteome</keyword>
<dbReference type="RefSeq" id="WP_213172181.1">
    <property type="nucleotide sequence ID" value="NZ_CP070496.1"/>
</dbReference>
<protein>
    <submittedName>
        <fullName evidence="2">Uncharacterized protein</fullName>
    </submittedName>
</protein>
<keyword evidence="1" id="KW-0812">Transmembrane</keyword>
<sequence length="171" mass="18298">MGHGIGPRWPVRCSRWGHGDYFVGTDDIEALQSELFVAAQTLPCWRGTTAFTLDQRLRMVEYQDCDIEDPLVENLHLVRDGRAATDANEVAVSLTYAAQHGVNVGDPIEVGVPLDARDVVGAVAGLVPVTAVTVAMENMVWDVSPVPFGILVGAALVSAGAAWLFTPGLRT</sequence>
<dbReference type="AlphaFoldDB" id="A0A895XVC0"/>